<dbReference type="InterPro" id="IPR029058">
    <property type="entry name" value="AB_hydrolase_fold"/>
</dbReference>
<dbReference type="GO" id="GO:0052689">
    <property type="term" value="F:carboxylic ester hydrolase activity"/>
    <property type="evidence" value="ECO:0007669"/>
    <property type="project" value="TreeGrafter"/>
</dbReference>
<dbReference type="RefSeq" id="WP_073139009.1">
    <property type="nucleotide sequence ID" value="NZ_FQWQ01000003.1"/>
</dbReference>
<evidence type="ECO:0000259" key="1">
    <source>
        <dbReference type="Pfam" id="PF12146"/>
    </source>
</evidence>
<gene>
    <name evidence="2" type="ORF">SAMN04488109_4751</name>
</gene>
<organism evidence="2 3">
    <name type="scientific">Chryseolinea serpens</name>
    <dbReference type="NCBI Taxonomy" id="947013"/>
    <lineage>
        <taxon>Bacteria</taxon>
        <taxon>Pseudomonadati</taxon>
        <taxon>Bacteroidota</taxon>
        <taxon>Cytophagia</taxon>
        <taxon>Cytophagales</taxon>
        <taxon>Fulvivirgaceae</taxon>
        <taxon>Chryseolinea</taxon>
    </lineage>
</organism>
<dbReference type="PROSITE" id="PS51257">
    <property type="entry name" value="PROKAR_LIPOPROTEIN"/>
    <property type="match status" value="1"/>
</dbReference>
<feature type="domain" description="Serine aminopeptidase S33" evidence="1">
    <location>
        <begin position="87"/>
        <end position="322"/>
    </location>
</feature>
<keyword evidence="3" id="KW-1185">Reference proteome</keyword>
<sequence>MTRLPILLFAGILFSCGDKRTQEPTEPLPYASGDVTFKSLAGDVTLSGTVTAPLGDTSSTAVILVSGSGPDDRNYTNQFGHRPFLVLSDYLTQRGLTVLRYDERGVGQSEGRYREATYENLVDDIAGGVQYLRQKGFKKIGIIGHSQGGNMAPLAAQKAAVDFLVLMAPPNATGRDITRHQVQRRLREVGASEAISREVVSTTDSLLSILQAEQNSAAAMTKMEALVAQKEKSASPEYNTITRQMGDVHHLLEGWLDPKFVFAIDNNPVAGLKTVTVPVLILYGDADGAMDVSANLPAQEAALDSVPHQIKVFPGLGHLFMNSQGVPIEKLHTVEETLSPEVLETIHTWIQSL</sequence>
<dbReference type="SUPFAM" id="SSF53474">
    <property type="entry name" value="alpha/beta-Hydrolases"/>
    <property type="match status" value="1"/>
</dbReference>
<reference evidence="2 3" key="1">
    <citation type="submission" date="2016-11" db="EMBL/GenBank/DDBJ databases">
        <authorList>
            <person name="Jaros S."/>
            <person name="Januszkiewicz K."/>
            <person name="Wedrychowicz H."/>
        </authorList>
    </citation>
    <scope>NUCLEOTIDE SEQUENCE [LARGE SCALE GENOMIC DNA]</scope>
    <source>
        <strain evidence="2 3">DSM 24574</strain>
    </source>
</reference>
<evidence type="ECO:0000313" key="2">
    <source>
        <dbReference type="EMBL" id="SHH63592.1"/>
    </source>
</evidence>
<protein>
    <recommendedName>
        <fullName evidence="1">Serine aminopeptidase S33 domain-containing protein</fullName>
    </recommendedName>
</protein>
<dbReference type="AlphaFoldDB" id="A0A1M5UKL3"/>
<accession>A0A1M5UKL3</accession>
<dbReference type="InterPro" id="IPR022742">
    <property type="entry name" value="Hydrolase_4"/>
</dbReference>
<name>A0A1M5UKL3_9BACT</name>
<dbReference type="PANTHER" id="PTHR43265">
    <property type="entry name" value="ESTERASE ESTD"/>
    <property type="match status" value="1"/>
</dbReference>
<evidence type="ECO:0000313" key="3">
    <source>
        <dbReference type="Proteomes" id="UP000184212"/>
    </source>
</evidence>
<dbReference type="InterPro" id="IPR053145">
    <property type="entry name" value="AB_hydrolase_Est10"/>
</dbReference>
<dbReference type="OrthoDB" id="9809549at2"/>
<dbReference type="Proteomes" id="UP000184212">
    <property type="component" value="Unassembled WGS sequence"/>
</dbReference>
<dbReference type="Pfam" id="PF12146">
    <property type="entry name" value="Hydrolase_4"/>
    <property type="match status" value="1"/>
</dbReference>
<dbReference type="STRING" id="947013.SAMN04488109_4751"/>
<dbReference type="EMBL" id="FQWQ01000003">
    <property type="protein sequence ID" value="SHH63592.1"/>
    <property type="molecule type" value="Genomic_DNA"/>
</dbReference>
<dbReference type="Gene3D" id="3.40.50.1820">
    <property type="entry name" value="alpha/beta hydrolase"/>
    <property type="match status" value="1"/>
</dbReference>
<dbReference type="PANTHER" id="PTHR43265:SF1">
    <property type="entry name" value="ESTERASE ESTD"/>
    <property type="match status" value="1"/>
</dbReference>
<proteinExistence type="predicted"/>